<dbReference type="CDD" id="cd06824">
    <property type="entry name" value="PLPDE_III_Yggs_like"/>
    <property type="match status" value="1"/>
</dbReference>
<dbReference type="Gene3D" id="3.20.20.10">
    <property type="entry name" value="Alanine racemase"/>
    <property type="match status" value="1"/>
</dbReference>
<proteinExistence type="inferred from homology"/>
<reference evidence="6" key="1">
    <citation type="submission" date="2018-05" db="EMBL/GenBank/DDBJ databases">
        <authorList>
            <person name="Lanie J.A."/>
            <person name="Ng W.-L."/>
            <person name="Kazmierczak K.M."/>
            <person name="Andrzejewski T.M."/>
            <person name="Davidsen T.M."/>
            <person name="Wayne K.J."/>
            <person name="Tettelin H."/>
            <person name="Glass J.I."/>
            <person name="Rusch D."/>
            <person name="Podicherti R."/>
            <person name="Tsui H.-C.T."/>
            <person name="Winkler M.E."/>
        </authorList>
    </citation>
    <scope>NUCLEOTIDE SEQUENCE</scope>
    <source>
        <strain evidence="6">KNB</strain>
    </source>
</reference>
<dbReference type="InterPro" id="IPR029066">
    <property type="entry name" value="PLP-binding_barrel"/>
</dbReference>
<dbReference type="GO" id="GO:0030170">
    <property type="term" value="F:pyridoxal phosphate binding"/>
    <property type="evidence" value="ECO:0007669"/>
    <property type="project" value="UniProtKB-UniRule"/>
</dbReference>
<dbReference type="PANTHER" id="PTHR10146:SF14">
    <property type="entry name" value="PYRIDOXAL PHOSPHATE HOMEOSTASIS PROTEIN"/>
    <property type="match status" value="1"/>
</dbReference>
<accession>A0A2X0R9W3</accession>
<dbReference type="PIRSF" id="PIRSF004848">
    <property type="entry name" value="YBL036c_PLPDEIII"/>
    <property type="match status" value="1"/>
</dbReference>
<keyword evidence="1 2" id="KW-0663">Pyridoxal phosphate</keyword>
<evidence type="ECO:0000313" key="6">
    <source>
        <dbReference type="EMBL" id="SPS06902.1"/>
    </source>
</evidence>
<dbReference type="FunFam" id="3.20.20.10:FF:000018">
    <property type="entry name" value="Pyridoxal phosphate homeostasis protein"/>
    <property type="match status" value="1"/>
</dbReference>
<evidence type="ECO:0000256" key="3">
    <source>
        <dbReference type="PIRSR" id="PIRSR004848-1"/>
    </source>
</evidence>
<dbReference type="InterPro" id="IPR011078">
    <property type="entry name" value="PyrdxlP_homeostasis"/>
</dbReference>
<evidence type="ECO:0000256" key="1">
    <source>
        <dbReference type="ARBA" id="ARBA00022898"/>
    </source>
</evidence>
<name>A0A2X0R9W3_9PROT</name>
<dbReference type="PANTHER" id="PTHR10146">
    <property type="entry name" value="PROLINE SYNTHETASE CO-TRANSCRIBED BACTERIAL HOMOLOG PROTEIN"/>
    <property type="match status" value="1"/>
</dbReference>
<comment type="similarity">
    <text evidence="2 4">Belongs to the pyridoxal phosphate-binding protein YggS/PROSC family.</text>
</comment>
<dbReference type="PROSITE" id="PS01211">
    <property type="entry name" value="UPF0001"/>
    <property type="match status" value="1"/>
</dbReference>
<evidence type="ECO:0000259" key="5">
    <source>
        <dbReference type="Pfam" id="PF01168"/>
    </source>
</evidence>
<dbReference type="AlphaFoldDB" id="A0A2X0R9W3"/>
<dbReference type="EMBL" id="LS423452">
    <property type="protein sequence ID" value="SPS06902.1"/>
    <property type="molecule type" value="Genomic_DNA"/>
</dbReference>
<evidence type="ECO:0000256" key="2">
    <source>
        <dbReference type="HAMAP-Rule" id="MF_02087"/>
    </source>
</evidence>
<dbReference type="InterPro" id="IPR001608">
    <property type="entry name" value="Ala_racemase_N"/>
</dbReference>
<dbReference type="SUPFAM" id="SSF51419">
    <property type="entry name" value="PLP-binding barrel"/>
    <property type="match status" value="1"/>
</dbReference>
<feature type="modified residue" description="N6-(pyridoxal phosphate)lysine" evidence="2 3">
    <location>
        <position position="36"/>
    </location>
</feature>
<protein>
    <recommendedName>
        <fullName evidence="2">Pyridoxal phosphate homeostasis protein</fullName>
        <shortName evidence="2">PLP homeostasis protein</shortName>
    </recommendedName>
</protein>
<dbReference type="HAMAP" id="MF_02087">
    <property type="entry name" value="PLP_homeostasis"/>
    <property type="match status" value="1"/>
</dbReference>
<organism evidence="6">
    <name type="scientific">Candidatus Nitrotoga fabula</name>
    <dbReference type="NCBI Taxonomy" id="2182327"/>
    <lineage>
        <taxon>Bacteria</taxon>
        <taxon>Pseudomonadati</taxon>
        <taxon>Pseudomonadota</taxon>
        <taxon>Betaproteobacteria</taxon>
        <taxon>Nitrosomonadales</taxon>
        <taxon>Gallionellaceae</taxon>
        <taxon>Candidatus Nitrotoga</taxon>
    </lineage>
</organism>
<gene>
    <name evidence="6" type="primary">yggS</name>
    <name evidence="6" type="ORF">NITFAB_2499</name>
</gene>
<evidence type="ECO:0000256" key="4">
    <source>
        <dbReference type="RuleBase" id="RU004514"/>
    </source>
</evidence>
<dbReference type="NCBIfam" id="TIGR00044">
    <property type="entry name" value="YggS family pyridoxal phosphate-dependent enzyme"/>
    <property type="match status" value="1"/>
</dbReference>
<feature type="domain" description="Alanine racemase N-terminal" evidence="5">
    <location>
        <begin position="7"/>
        <end position="225"/>
    </location>
</feature>
<comment type="cofactor">
    <cofactor evidence="3">
        <name>pyridoxal 5'-phosphate</name>
        <dbReference type="ChEBI" id="CHEBI:597326"/>
    </cofactor>
</comment>
<dbReference type="Pfam" id="PF01168">
    <property type="entry name" value="Ala_racemase_N"/>
    <property type="match status" value="1"/>
</dbReference>
<sequence>MTRIISNLQAVHDAIAQAARMAHRQKENIELVAVSKGFSADAVREAHQAGQLAFGESYIQEAINKIELTRDLPLQWHFIGPVQSNKTRAVSAHFTWVHSLDRLKIAERLSKQRPSNLPPLNICIQVNVSGEDSKSGIAPEEVTELALAVARLPQLKLRGLMTIPAPAEKPETQRIPFFKLHQLMRQINKLGLSLDTLSMGMSHDLCAAILEGATIVRIGRAIFGERIYGENQ</sequence>
<comment type="function">
    <text evidence="2">Pyridoxal 5'-phosphate (PLP)-binding protein, which is involved in PLP homeostasis.</text>
</comment>